<keyword evidence="2" id="KW-0732">Signal</keyword>
<dbReference type="PROSITE" id="PS51257">
    <property type="entry name" value="PROKAR_LIPOPROTEIN"/>
    <property type="match status" value="1"/>
</dbReference>
<accession>A0ABT6TAC0</accession>
<dbReference type="InterPro" id="IPR022627">
    <property type="entry name" value="DUF3502"/>
</dbReference>
<evidence type="ECO:0000313" key="5">
    <source>
        <dbReference type="Proteomes" id="UP001161691"/>
    </source>
</evidence>
<dbReference type="Proteomes" id="UP001161691">
    <property type="component" value="Unassembled WGS sequence"/>
</dbReference>
<protein>
    <submittedName>
        <fullName evidence="4">ABC transporter substrate-binding protein</fullName>
    </submittedName>
</protein>
<dbReference type="InterPro" id="IPR050490">
    <property type="entry name" value="Bact_solute-bd_prot1"/>
</dbReference>
<name>A0ABT6TAC0_9BACL</name>
<evidence type="ECO:0000259" key="3">
    <source>
        <dbReference type="Pfam" id="PF12010"/>
    </source>
</evidence>
<reference evidence="4" key="1">
    <citation type="submission" date="2023-04" db="EMBL/GenBank/DDBJ databases">
        <title>Comparative genomic analysis of Cohnella hashimotonis sp. nov., isolated from the International Space Station.</title>
        <authorList>
            <person name="Venkateswaran K."/>
            <person name="Simpson A."/>
        </authorList>
    </citation>
    <scope>NUCLEOTIDE SEQUENCE</scope>
    <source>
        <strain evidence="4">F6_2S_P_1</strain>
    </source>
</reference>
<dbReference type="Pfam" id="PF12010">
    <property type="entry name" value="DUF3502"/>
    <property type="match status" value="1"/>
</dbReference>
<organism evidence="4 5">
    <name type="scientific">Cohnella hashimotonis</name>
    <dbReference type="NCBI Taxonomy" id="2826895"/>
    <lineage>
        <taxon>Bacteria</taxon>
        <taxon>Bacillati</taxon>
        <taxon>Bacillota</taxon>
        <taxon>Bacilli</taxon>
        <taxon>Bacillales</taxon>
        <taxon>Paenibacillaceae</taxon>
        <taxon>Cohnella</taxon>
    </lineage>
</organism>
<dbReference type="PANTHER" id="PTHR43649">
    <property type="entry name" value="ARABINOSE-BINDING PROTEIN-RELATED"/>
    <property type="match status" value="1"/>
</dbReference>
<dbReference type="SUPFAM" id="SSF53850">
    <property type="entry name" value="Periplasmic binding protein-like II"/>
    <property type="match status" value="1"/>
</dbReference>
<evidence type="ECO:0000256" key="1">
    <source>
        <dbReference type="SAM" id="MobiDB-lite"/>
    </source>
</evidence>
<dbReference type="Gene3D" id="3.40.190.10">
    <property type="entry name" value="Periplasmic binding protein-like II"/>
    <property type="match status" value="2"/>
</dbReference>
<dbReference type="PANTHER" id="PTHR43649:SF17">
    <property type="entry name" value="ABC TRANSPORTER SOLUTE BINDING PROTEIN-SUGAR TRANSPORT"/>
    <property type="match status" value="1"/>
</dbReference>
<keyword evidence="5" id="KW-1185">Reference proteome</keyword>
<comment type="caution">
    <text evidence="4">The sequence shown here is derived from an EMBL/GenBank/DDBJ whole genome shotgun (WGS) entry which is preliminary data.</text>
</comment>
<dbReference type="RefSeq" id="WP_282906827.1">
    <property type="nucleotide sequence ID" value="NZ_JAGRPV010000001.1"/>
</dbReference>
<feature type="signal peptide" evidence="2">
    <location>
        <begin position="1"/>
        <end position="23"/>
    </location>
</feature>
<proteinExistence type="predicted"/>
<feature type="chain" id="PRO_5046587318" evidence="2">
    <location>
        <begin position="24"/>
        <end position="534"/>
    </location>
</feature>
<gene>
    <name evidence="4" type="ORF">KB449_02365</name>
</gene>
<sequence>MKKRNVRLTGAVLSALMLGGSLAACGNNNNDNAASSSAPPQGSGTSASASASDTPASSPAAEKLDPVTLKIYFAGDKRPATDEVWKAVEEKVKDTLNAKFEINFIPFNDYATKIKLLATSGDDYDLNFDADWLAYPQMVNNYLDIKDLLPKFAPHYYEQLQSRNMVDSITSGGKITAMPWTQITNDHAFVSVDFKKSGLEGKVAQPENGSIKTVEELDAFLQEAKKAAPNSHILEWDGGLTYSKILSMLAPKYNYADPVDGLYGLTYKLDDPAMKLVPVEQTDWYKEAVTWAKKWADEGIIPTDLMINRDAHAGESSNLKVVGFNSNEYINFNDFLGKPENFYSELYPEGNYLRRSPLANMMAINKNAKNPERALMFMDMMATDQSLYDMVLFGIEGKTYVKNGDTFVYPEGMTAETSNYMDWQGQWGFWRDNLVRPTQSRTAEGWKAIADFTNQPNSLVSGLTGFFPVTDAIKNEIAKRTALTTEAGKPLMYGIVKDADKALADYIEKQKKAGTDKIVAEIQKQADAFLAAKK</sequence>
<evidence type="ECO:0000256" key="2">
    <source>
        <dbReference type="SAM" id="SignalP"/>
    </source>
</evidence>
<dbReference type="EMBL" id="JAGRPV010000001">
    <property type="protein sequence ID" value="MDI4643781.1"/>
    <property type="molecule type" value="Genomic_DNA"/>
</dbReference>
<feature type="region of interest" description="Disordered" evidence="1">
    <location>
        <begin position="29"/>
        <end position="60"/>
    </location>
</feature>
<feature type="domain" description="DUF3502" evidence="3">
    <location>
        <begin position="463"/>
        <end position="531"/>
    </location>
</feature>
<evidence type="ECO:0000313" key="4">
    <source>
        <dbReference type="EMBL" id="MDI4643781.1"/>
    </source>
</evidence>